<proteinExistence type="predicted"/>
<dbReference type="STRING" id="519452.SAMN04488139_2449"/>
<name>A0A432XCG7_9GAMM</name>
<dbReference type="AlphaFoldDB" id="A0A432XCG7"/>
<protein>
    <recommendedName>
        <fullName evidence="1">DUF7281 domain-containing protein</fullName>
    </recommendedName>
</protein>
<dbReference type="EMBL" id="PIPU01000007">
    <property type="protein sequence ID" value="RUO46458.1"/>
    <property type="molecule type" value="Genomic_DNA"/>
</dbReference>
<dbReference type="OrthoDB" id="6381926at2"/>
<keyword evidence="3" id="KW-1185">Reference proteome</keyword>
<organism evidence="2 3">
    <name type="scientific">Pseudidiomarina donghaiensis</name>
    <dbReference type="NCBI Taxonomy" id="519452"/>
    <lineage>
        <taxon>Bacteria</taxon>
        <taxon>Pseudomonadati</taxon>
        <taxon>Pseudomonadota</taxon>
        <taxon>Gammaproteobacteria</taxon>
        <taxon>Alteromonadales</taxon>
        <taxon>Idiomarinaceae</taxon>
        <taxon>Pseudidiomarina</taxon>
    </lineage>
</organism>
<reference evidence="3" key="1">
    <citation type="journal article" date="2018" name="Front. Microbiol.">
        <title>Genome-Based Analysis Reveals the Taxonomy and Diversity of the Family Idiomarinaceae.</title>
        <authorList>
            <person name="Liu Y."/>
            <person name="Lai Q."/>
            <person name="Shao Z."/>
        </authorList>
    </citation>
    <scope>NUCLEOTIDE SEQUENCE [LARGE SCALE GENOMIC DNA]</scope>
    <source>
        <strain evidence="3">908033</strain>
    </source>
</reference>
<feature type="domain" description="DUF7281" evidence="1">
    <location>
        <begin position="123"/>
        <end position="276"/>
    </location>
</feature>
<dbReference type="Proteomes" id="UP000286985">
    <property type="component" value="Unassembled WGS sequence"/>
</dbReference>
<dbReference type="Pfam" id="PF23947">
    <property type="entry name" value="DUF7281"/>
    <property type="match status" value="1"/>
</dbReference>
<evidence type="ECO:0000313" key="2">
    <source>
        <dbReference type="EMBL" id="RUO46458.1"/>
    </source>
</evidence>
<comment type="caution">
    <text evidence="2">The sequence shown here is derived from an EMBL/GenBank/DDBJ whole genome shotgun (WGS) entry which is preliminary data.</text>
</comment>
<evidence type="ECO:0000259" key="1">
    <source>
        <dbReference type="Pfam" id="PF23947"/>
    </source>
</evidence>
<dbReference type="InterPro" id="IPR055705">
    <property type="entry name" value="DUF7281"/>
</dbReference>
<gene>
    <name evidence="2" type="ORF">CWE24_11110</name>
</gene>
<evidence type="ECO:0000313" key="3">
    <source>
        <dbReference type="Proteomes" id="UP000286985"/>
    </source>
</evidence>
<accession>A0A432XCG7</accession>
<dbReference type="RefSeq" id="WP_092841869.1">
    <property type="nucleotide sequence ID" value="NZ_FPCF01000008.1"/>
</dbReference>
<sequence length="325" mass="36409">MTRDLTPVERNVLQGIQAELRFQSRLLRKLKATDKRILAWCEEQDLLAAPLTGASEFAYTSTLVSAIEQRLAQLGLAPLSADLKSSSLAQAAQGAAEHKSVRAKPRDHRVLRYVVGAGDGHGSGQVVDVDQRELDLSQFADLVVVENLDCFYELHQFELPCLVHKQAPSLIVYRGDSHYSKGRAALINRWKRCGKEADSRPLRYFGDLDPKGLHIAQSEGFSHIAAPAFEWFCEHVTAQAYPAKQHDVARLLHARGELAPYVLFIQRQHKAVLQQWLQHVPLDWLTIETASEELESLRATLRAGEESGEVKPLDIDAIKNKAREK</sequence>